<dbReference type="Gene3D" id="3.40.50.1820">
    <property type="entry name" value="alpha/beta hydrolase"/>
    <property type="match status" value="1"/>
</dbReference>
<evidence type="ECO:0000313" key="2">
    <source>
        <dbReference type="Proteomes" id="UP000727962"/>
    </source>
</evidence>
<evidence type="ECO:0000313" key="1">
    <source>
        <dbReference type="EMBL" id="MBI1757319.1"/>
    </source>
</evidence>
<proteinExistence type="predicted"/>
<evidence type="ECO:0008006" key="3">
    <source>
        <dbReference type="Google" id="ProtNLM"/>
    </source>
</evidence>
<dbReference type="PANTHER" id="PTHR31497:SF0">
    <property type="entry name" value="AUTOCRINE PROLIFERATION REPRESSOR PROTEIN A"/>
    <property type="match status" value="1"/>
</dbReference>
<dbReference type="SUPFAM" id="SSF53474">
    <property type="entry name" value="alpha/beta-Hydrolases"/>
    <property type="match status" value="1"/>
</dbReference>
<accession>A0A931PUD6</accession>
<dbReference type="InterPro" id="IPR029058">
    <property type="entry name" value="AB_hydrolase_fold"/>
</dbReference>
<dbReference type="EMBL" id="JACOSL010000059">
    <property type="protein sequence ID" value="MBI1757319.1"/>
    <property type="molecule type" value="Genomic_DNA"/>
</dbReference>
<dbReference type="PANTHER" id="PTHR31497">
    <property type="entry name" value="AUTOCRINE PROLIFERATION REPRESSOR PROTEIN A"/>
    <property type="match status" value="1"/>
</dbReference>
<comment type="caution">
    <text evidence="1">The sequence shown here is derived from an EMBL/GenBank/DDBJ whole genome shotgun (WGS) entry which is preliminary data.</text>
</comment>
<gene>
    <name evidence="1" type="ORF">HYR64_09465</name>
</gene>
<dbReference type="Proteomes" id="UP000727962">
    <property type="component" value="Unassembled WGS sequence"/>
</dbReference>
<dbReference type="AlphaFoldDB" id="A0A931PUD6"/>
<dbReference type="InterPro" id="IPR009199">
    <property type="entry name" value="PhoPQ-act_pathogen-rel_PqaA"/>
</dbReference>
<organism evidence="1 2">
    <name type="scientific">Fimbriimonas ginsengisoli</name>
    <dbReference type="NCBI Taxonomy" id="1005039"/>
    <lineage>
        <taxon>Bacteria</taxon>
        <taxon>Bacillati</taxon>
        <taxon>Armatimonadota</taxon>
        <taxon>Fimbriimonadia</taxon>
        <taxon>Fimbriimonadales</taxon>
        <taxon>Fimbriimonadaceae</taxon>
        <taxon>Fimbriimonas</taxon>
    </lineage>
</organism>
<sequence>MPGSAAEIEAPLELADYLAATAGQARWRPAGEGVYELRSQVWRGIDWNHILTVDDLGDPDTAVLILTGGEPNEADLAKQTALARSTGLPVATLFGLPNQPLFDLWEDDLVAHTYERFLDTGEPDWPLILPMARAGLAAMDVLGAISDGRLSRFVVTGMSKRGWAAWMLPATGDQRLAGICPMVIDNLNVRAQLAHQMETWGAYSEMIEPYTSRRLPERSETPIGRRLSAIVDPFSYRGRFASPVLIVNGANDPYWQVDALSLYWEQLPAPKWASLVPNAGHLLGDQVQADEALCAFALSCAGRFELPRPEWRAGLMDGSWGFELETGGEDLHSLSLWTAESDSLDFRESVWNATRLDRLSCVATPRLRNLASFVEMRYRREGREFRLTTPAAIVRV</sequence>
<reference evidence="1" key="1">
    <citation type="submission" date="2020-07" db="EMBL/GenBank/DDBJ databases">
        <title>Huge and variable diversity of episymbiotic CPR bacteria and DPANN archaea in groundwater ecosystems.</title>
        <authorList>
            <person name="He C.Y."/>
            <person name="Keren R."/>
            <person name="Whittaker M."/>
            <person name="Farag I.F."/>
            <person name="Doudna J."/>
            <person name="Cate J.H.D."/>
            <person name="Banfield J.F."/>
        </authorList>
    </citation>
    <scope>NUCLEOTIDE SEQUENCE</scope>
    <source>
        <strain evidence="1">NC_groundwater_17_Pr7_B-0.1um_64_12</strain>
    </source>
</reference>
<protein>
    <recommendedName>
        <fullName evidence="3">Phenylacetic acid degradation protein</fullName>
    </recommendedName>
</protein>
<name>A0A931PUD6_FIMGI</name>
<dbReference type="Pfam" id="PF10142">
    <property type="entry name" value="PhoPQ_related"/>
    <property type="match status" value="1"/>
</dbReference>